<dbReference type="CDD" id="cd01127">
    <property type="entry name" value="TrwB_TraG_TraD_VirD4"/>
    <property type="match status" value="1"/>
</dbReference>
<dbReference type="AlphaFoldDB" id="A0A0F9TKN2"/>
<evidence type="ECO:0000259" key="1">
    <source>
        <dbReference type="Pfam" id="PF01935"/>
    </source>
</evidence>
<dbReference type="InterPro" id="IPR027417">
    <property type="entry name" value="P-loop_NTPase"/>
</dbReference>
<dbReference type="InterPro" id="IPR008571">
    <property type="entry name" value="HerA-like"/>
</dbReference>
<dbReference type="PANTHER" id="PTHR42957:SF1">
    <property type="entry name" value="HELICASE MJ1565-RELATED"/>
    <property type="match status" value="1"/>
</dbReference>
<dbReference type="PANTHER" id="PTHR42957">
    <property type="entry name" value="HELICASE MJ1565-RELATED"/>
    <property type="match status" value="1"/>
</dbReference>
<dbReference type="InterPro" id="IPR002789">
    <property type="entry name" value="HerA_central"/>
</dbReference>
<comment type="caution">
    <text evidence="2">The sequence shown here is derived from an EMBL/GenBank/DDBJ whole genome shotgun (WGS) entry which is preliminary data.</text>
</comment>
<reference evidence="2" key="1">
    <citation type="journal article" date="2015" name="Nature">
        <title>Complex archaea that bridge the gap between prokaryotes and eukaryotes.</title>
        <authorList>
            <person name="Spang A."/>
            <person name="Saw J.H."/>
            <person name="Jorgensen S.L."/>
            <person name="Zaremba-Niedzwiedzka K."/>
            <person name="Martijn J."/>
            <person name="Lind A.E."/>
            <person name="van Eijk R."/>
            <person name="Schleper C."/>
            <person name="Guy L."/>
            <person name="Ettema T.J."/>
        </authorList>
    </citation>
    <scope>NUCLEOTIDE SEQUENCE</scope>
</reference>
<proteinExistence type="predicted"/>
<sequence length="588" mass="65393">MTDLKIVYDVNTKKDVPINLQEIIKSRVLLQANSGGGKSHWIRKLNEESHGKVQLILLDPEGEFHTLREKYEFLLVAKGPAADIQADVKHAPLLAKKLMETSANTIIDLYELNPFERIRFVKAFFNAMVNLPKNLWHPCIIILDEAHVFAPEKTHAESLEAVADMASRGRKRGYALVCATQRISKFNKDVAAELNTKFIGRCSLDNDRKRAAEELGIKDSTVLRKLKHEFYAFGPAISEDTIKVKAYETKSMHEEIGSIREYTPVNKSKIQGLMKNFAELPKEAANEMKTIQDCKLKITELTVENRKLKAGQPKEDPKAIEKAYTTGYNKAINDAKNKFEEAIKNHAIYVRQNKANRQMLKELAVRLQATLDQDNEFIKGNVDPVLHLDLKKFLTPPGLSKPGTSGSLPVKHTLYSKPLELTSRAIPFTEDGKLGRCETQILIALAQRGKSSSKQQIAIIAGYSFKSGGFSNSISRLKSLALIAGNGDGLQLTDLGMDNVKDYEPIPATTQDLLNFWMTKLGKCPAAILKVICENPGDHTKDSLAEATNYSANSGGFSNSVSKLVSLGLMNRLYDGLYSVSKEMLGND</sequence>
<gene>
    <name evidence="2" type="ORF">LCGC14_0380630</name>
</gene>
<name>A0A0F9TKN2_9ZZZZ</name>
<organism evidence="2">
    <name type="scientific">marine sediment metagenome</name>
    <dbReference type="NCBI Taxonomy" id="412755"/>
    <lineage>
        <taxon>unclassified sequences</taxon>
        <taxon>metagenomes</taxon>
        <taxon>ecological metagenomes</taxon>
    </lineage>
</organism>
<protein>
    <recommendedName>
        <fullName evidence="1">Helicase HerA central domain-containing protein</fullName>
    </recommendedName>
</protein>
<dbReference type="SUPFAM" id="SSF52540">
    <property type="entry name" value="P-loop containing nucleoside triphosphate hydrolases"/>
    <property type="match status" value="1"/>
</dbReference>
<dbReference type="EMBL" id="LAZR01000310">
    <property type="protein sequence ID" value="KKN75442.1"/>
    <property type="molecule type" value="Genomic_DNA"/>
</dbReference>
<evidence type="ECO:0000313" key="2">
    <source>
        <dbReference type="EMBL" id="KKN75442.1"/>
    </source>
</evidence>
<dbReference type="Pfam" id="PF01935">
    <property type="entry name" value="DUF87"/>
    <property type="match status" value="1"/>
</dbReference>
<accession>A0A0F9TKN2</accession>
<dbReference type="Gene3D" id="3.40.50.300">
    <property type="entry name" value="P-loop containing nucleotide triphosphate hydrolases"/>
    <property type="match status" value="1"/>
</dbReference>
<feature type="domain" description="Helicase HerA central" evidence="1">
    <location>
        <begin position="13"/>
        <end position="121"/>
    </location>
</feature>